<dbReference type="EMBL" id="WWTB01000025">
    <property type="protein sequence ID" value="MZJ86649.1"/>
    <property type="molecule type" value="Genomic_DNA"/>
</dbReference>
<evidence type="ECO:0000313" key="2">
    <source>
        <dbReference type="Proteomes" id="UP000481598"/>
    </source>
</evidence>
<name>A0A6L8RLH1_9ACTN</name>
<gene>
    <name evidence="1" type="ORF">GT635_09355</name>
</gene>
<dbReference type="Proteomes" id="UP000481598">
    <property type="component" value="Unassembled WGS sequence"/>
</dbReference>
<accession>A0A6L8RLH1</accession>
<reference evidence="1 2" key="1">
    <citation type="journal article" date="2019" name="Nat. Med.">
        <title>A library of human gut bacterial isolates paired with longitudinal multiomics data enables mechanistic microbiome research.</title>
        <authorList>
            <person name="Poyet M."/>
            <person name="Groussin M."/>
            <person name="Gibbons S.M."/>
            <person name="Avila-Pacheco J."/>
            <person name="Jiang X."/>
            <person name="Kearney S.M."/>
            <person name="Perrotta A.R."/>
            <person name="Berdy B."/>
            <person name="Zhao S."/>
            <person name="Lieberman T.D."/>
            <person name="Swanson P.K."/>
            <person name="Smith M."/>
            <person name="Roesemann S."/>
            <person name="Alexander J.E."/>
            <person name="Rich S.A."/>
            <person name="Livny J."/>
            <person name="Vlamakis H."/>
            <person name="Clish C."/>
            <person name="Bullock K."/>
            <person name="Deik A."/>
            <person name="Scott J."/>
            <person name="Pierce K.A."/>
            <person name="Xavier R.J."/>
            <person name="Alm E.J."/>
        </authorList>
    </citation>
    <scope>NUCLEOTIDE SEQUENCE [LARGE SCALE GENOMIC DNA]</scope>
    <source>
        <strain evidence="1 2">BIOML-A10</strain>
    </source>
</reference>
<proteinExistence type="predicted"/>
<dbReference type="AlphaFoldDB" id="A0A6L8RLH1"/>
<protein>
    <recommendedName>
        <fullName evidence="3">Mutator family transposase</fullName>
    </recommendedName>
</protein>
<organism evidence="1 2">
    <name type="scientific">Collinsella aerofaciens</name>
    <dbReference type="NCBI Taxonomy" id="74426"/>
    <lineage>
        <taxon>Bacteria</taxon>
        <taxon>Bacillati</taxon>
        <taxon>Actinomycetota</taxon>
        <taxon>Coriobacteriia</taxon>
        <taxon>Coriobacteriales</taxon>
        <taxon>Coriobacteriaceae</taxon>
        <taxon>Collinsella</taxon>
    </lineage>
</organism>
<sequence length="45" mass="4903">MRMFTGDKAVGMVGSLAEMFPGAKCRRCAAHFIRIQWSTAPAPCT</sequence>
<evidence type="ECO:0008006" key="3">
    <source>
        <dbReference type="Google" id="ProtNLM"/>
    </source>
</evidence>
<comment type="caution">
    <text evidence="1">The sequence shown here is derived from an EMBL/GenBank/DDBJ whole genome shotgun (WGS) entry which is preliminary data.</text>
</comment>
<evidence type="ECO:0000313" key="1">
    <source>
        <dbReference type="EMBL" id="MZJ86649.1"/>
    </source>
</evidence>